<evidence type="ECO:0000256" key="1">
    <source>
        <dbReference type="SAM" id="MobiDB-lite"/>
    </source>
</evidence>
<proteinExistence type="predicted"/>
<keyword evidence="3" id="KW-1185">Reference proteome</keyword>
<dbReference type="OrthoDB" id="10642192at2759"/>
<feature type="compositionally biased region" description="Basic and acidic residues" evidence="1">
    <location>
        <begin position="77"/>
        <end position="86"/>
    </location>
</feature>
<name>A0A8S3ZEM8_9EUPU</name>
<reference evidence="2" key="1">
    <citation type="submission" date="2021-04" db="EMBL/GenBank/DDBJ databases">
        <authorList>
            <consortium name="Molecular Ecology Group"/>
        </authorList>
    </citation>
    <scope>NUCLEOTIDE SEQUENCE</scope>
</reference>
<feature type="region of interest" description="Disordered" evidence="1">
    <location>
        <begin position="1"/>
        <end position="34"/>
    </location>
</feature>
<organism evidence="2 3">
    <name type="scientific">Candidula unifasciata</name>
    <dbReference type="NCBI Taxonomy" id="100452"/>
    <lineage>
        <taxon>Eukaryota</taxon>
        <taxon>Metazoa</taxon>
        <taxon>Spiralia</taxon>
        <taxon>Lophotrochozoa</taxon>
        <taxon>Mollusca</taxon>
        <taxon>Gastropoda</taxon>
        <taxon>Heterobranchia</taxon>
        <taxon>Euthyneura</taxon>
        <taxon>Panpulmonata</taxon>
        <taxon>Eupulmonata</taxon>
        <taxon>Stylommatophora</taxon>
        <taxon>Helicina</taxon>
        <taxon>Helicoidea</taxon>
        <taxon>Geomitridae</taxon>
        <taxon>Candidula</taxon>
    </lineage>
</organism>
<accession>A0A8S3ZEM8</accession>
<dbReference type="AlphaFoldDB" id="A0A8S3ZEM8"/>
<dbReference type="Proteomes" id="UP000678393">
    <property type="component" value="Unassembled WGS sequence"/>
</dbReference>
<comment type="caution">
    <text evidence="2">The sequence shown here is derived from an EMBL/GenBank/DDBJ whole genome shotgun (WGS) entry which is preliminary data.</text>
</comment>
<sequence length="202" mass="23474">MEASTEERVDPYSYPYTKKNSPIVTSEGRGQEKDSLTDLYSNVFTNNISNNNNTNNNTNNNNEVAHAIKPHGRRRPYYGEDKEDMRTAASDSSRQSLINDWYDRNRSKNNRHVLDNVMAKKYSSEAKKIPSVRRKYYELRGKWVTSNLKEAVNKHLDPMLFNKADVTDLRDAHKPSDAKKLSNLVLLRIGQYITENCWSVYY</sequence>
<feature type="region of interest" description="Disordered" evidence="1">
    <location>
        <begin position="73"/>
        <end position="92"/>
    </location>
</feature>
<dbReference type="EMBL" id="CAJHNH020002322">
    <property type="protein sequence ID" value="CAG5126295.1"/>
    <property type="molecule type" value="Genomic_DNA"/>
</dbReference>
<gene>
    <name evidence="2" type="ORF">CUNI_LOCUS11853</name>
</gene>
<feature type="compositionally biased region" description="Basic and acidic residues" evidence="1">
    <location>
        <begin position="1"/>
        <end position="10"/>
    </location>
</feature>
<protein>
    <submittedName>
        <fullName evidence="2">Uncharacterized protein</fullName>
    </submittedName>
</protein>
<evidence type="ECO:0000313" key="2">
    <source>
        <dbReference type="EMBL" id="CAG5126295.1"/>
    </source>
</evidence>
<evidence type="ECO:0000313" key="3">
    <source>
        <dbReference type="Proteomes" id="UP000678393"/>
    </source>
</evidence>